<dbReference type="InterPro" id="IPR013103">
    <property type="entry name" value="RVT_2"/>
</dbReference>
<proteinExistence type="predicted"/>
<name>D5LV91_9POAL</name>
<reference evidence="2" key="1">
    <citation type="journal article" date="2010" name="BMC Plant Biol.">
        <title>Correlated evolution of LTR retrotransposons and genome size in the genus Eleocharis.</title>
        <authorList>
            <person name="Zedek F."/>
            <person name="Smerda J."/>
            <person name="Smarda P."/>
            <person name="Bures P."/>
        </authorList>
    </citation>
    <scope>NUCLEOTIDE SEQUENCE</scope>
</reference>
<accession>D5LV91</accession>
<feature type="domain" description="Reverse transcriptase Ty1/copia-type" evidence="1">
    <location>
        <begin position="1"/>
        <end position="88"/>
    </location>
</feature>
<keyword evidence="2" id="KW-0808">Transferase</keyword>
<organism evidence="2">
    <name type="scientific">Eleocharis ovata</name>
    <dbReference type="NCBI Taxonomy" id="280067"/>
    <lineage>
        <taxon>Eukaryota</taxon>
        <taxon>Viridiplantae</taxon>
        <taxon>Streptophyta</taxon>
        <taxon>Embryophyta</taxon>
        <taxon>Tracheophyta</taxon>
        <taxon>Spermatophyta</taxon>
        <taxon>Magnoliopsida</taxon>
        <taxon>Liliopsida</taxon>
        <taxon>Poales</taxon>
        <taxon>Cyperaceae</taxon>
        <taxon>Cyperoideae</taxon>
        <taxon>Eleocharideae</taxon>
        <taxon>Eleocharis</taxon>
    </lineage>
</organism>
<feature type="non-terminal residue" evidence="2">
    <location>
        <position position="88"/>
    </location>
</feature>
<keyword evidence="2" id="KW-0695">RNA-directed DNA polymerase</keyword>
<sequence length="88" mass="10335">TAFLHGELEEEIYMEMPHGYQTPSTAGKVCKLRKALYGLKQSPRAWFGRFSQAMKRYGYNQSDSDHTMFYKKRSDKICILIIYVDDML</sequence>
<keyword evidence="2" id="KW-0548">Nucleotidyltransferase</keyword>
<dbReference type="GO" id="GO:0003964">
    <property type="term" value="F:RNA-directed DNA polymerase activity"/>
    <property type="evidence" value="ECO:0007669"/>
    <property type="project" value="UniProtKB-KW"/>
</dbReference>
<feature type="non-terminal residue" evidence="2">
    <location>
        <position position="1"/>
    </location>
</feature>
<evidence type="ECO:0000259" key="1">
    <source>
        <dbReference type="Pfam" id="PF07727"/>
    </source>
</evidence>
<dbReference type="EMBL" id="GU976564">
    <property type="protein sequence ID" value="ADF45868.1"/>
    <property type="molecule type" value="Genomic_DNA"/>
</dbReference>
<dbReference type="Pfam" id="PF07727">
    <property type="entry name" value="RVT_2"/>
    <property type="match status" value="1"/>
</dbReference>
<protein>
    <submittedName>
        <fullName evidence="2">Reverse transcriptase</fullName>
    </submittedName>
</protein>
<evidence type="ECO:0000313" key="2">
    <source>
        <dbReference type="EMBL" id="ADF45868.1"/>
    </source>
</evidence>
<dbReference type="AlphaFoldDB" id="D5LV91"/>